<name>A0A375CPF0_9BURK</name>
<evidence type="ECO:0000313" key="5">
    <source>
        <dbReference type="Proteomes" id="UP000254259"/>
    </source>
</evidence>
<dbReference type="EMBL" id="OFSN01000058">
    <property type="protein sequence ID" value="SOY78039.1"/>
    <property type="molecule type" value="Genomic_DNA"/>
</dbReference>
<gene>
    <name evidence="3" type="ORF">CBM2586_P370002</name>
    <name evidence="2" type="ORF">CBM2589_P360002</name>
    <name evidence="4" type="ORF">CBM2636_P20366</name>
</gene>
<dbReference type="AlphaFoldDB" id="A0A375CPF0"/>
<keyword evidence="1" id="KW-0812">Transmembrane</keyword>
<evidence type="ECO:0000256" key="1">
    <source>
        <dbReference type="SAM" id="Phobius"/>
    </source>
</evidence>
<keyword evidence="1" id="KW-0472">Membrane</keyword>
<geneLocation type="plasmid" evidence="6">
    <name>cbm2589_p</name>
</geneLocation>
<evidence type="ECO:0000313" key="3">
    <source>
        <dbReference type="EMBL" id="SOY78039.1"/>
    </source>
</evidence>
<geneLocation type="plasmid" evidence="4">
    <name>CBM2636p</name>
</geneLocation>
<evidence type="ECO:0000313" key="6">
    <source>
        <dbReference type="Proteomes" id="UP000256297"/>
    </source>
</evidence>
<proteinExistence type="predicted"/>
<reference evidence="5 6" key="1">
    <citation type="submission" date="2018-01" db="EMBL/GenBank/DDBJ databases">
        <authorList>
            <person name="Clerissi C."/>
        </authorList>
    </citation>
    <scope>NUCLEOTIDE SEQUENCE</scope>
    <source>
        <strain evidence="3">Cupriavidus taiwanensis LMG 19430</strain>
        <strain evidence="2">Cupriavidus taiwanensis STM 3521</strain>
        <strain evidence="4">Cupriavidus taiwanensis SWF 66322</strain>
        <plasmid evidence="6">cbm2589_p</plasmid>
        <plasmid evidence="4">CBM2636p</plasmid>
        <plasmid evidence="5">cbm2636p</plasmid>
    </source>
</reference>
<keyword evidence="1" id="KW-1133">Transmembrane helix</keyword>
<evidence type="ECO:0000313" key="4">
    <source>
        <dbReference type="EMBL" id="SPD69679.1"/>
    </source>
</evidence>
<dbReference type="Proteomes" id="UP000257016">
    <property type="component" value="Unassembled WGS sequence"/>
</dbReference>
<protein>
    <submittedName>
        <fullName evidence="3">Uncharacterized protein</fullName>
    </submittedName>
</protein>
<evidence type="ECO:0000313" key="2">
    <source>
        <dbReference type="EMBL" id="SOY76827.1"/>
    </source>
</evidence>
<keyword evidence="4" id="KW-0614">Plasmid</keyword>
<dbReference type="EMBL" id="LT984815">
    <property type="protein sequence ID" value="SPD69679.1"/>
    <property type="molecule type" value="Genomic_DNA"/>
</dbReference>
<accession>A0A375CPF0</accession>
<dbReference type="EMBL" id="OFSP01000069">
    <property type="protein sequence ID" value="SOY76827.1"/>
    <property type="molecule type" value="Genomic_DNA"/>
</dbReference>
<dbReference type="Proteomes" id="UP000254259">
    <property type="component" value="Plasmid CBM2636p"/>
</dbReference>
<organism evidence="3">
    <name type="scientific">Cupriavidus taiwanensis</name>
    <dbReference type="NCBI Taxonomy" id="164546"/>
    <lineage>
        <taxon>Bacteria</taxon>
        <taxon>Pseudomonadati</taxon>
        <taxon>Pseudomonadota</taxon>
        <taxon>Betaproteobacteria</taxon>
        <taxon>Burkholderiales</taxon>
        <taxon>Burkholderiaceae</taxon>
        <taxon>Cupriavidus</taxon>
    </lineage>
</organism>
<feature type="transmembrane region" description="Helical" evidence="1">
    <location>
        <begin position="34"/>
        <end position="53"/>
    </location>
</feature>
<sequence>MACTLHIPIEMFLILEMFLKKLNALVRMIIDGNIMEHVLLGVVVIVLAVTLVVPMCKPRGARGSCFRLPGVPPTQPHYTLVLCRKSFTVNDIAGGVVNSFGMSFTLAIWAAHAARGDELGSGGIQGH</sequence>
<dbReference type="Proteomes" id="UP000256297">
    <property type="component" value="Plasmid CBM2589_p"/>
</dbReference>
<geneLocation type="plasmid" evidence="5">
    <name>cbm2636p</name>
</geneLocation>